<organism evidence="1 2">
    <name type="scientific">Paenibacillus lutimineralis</name>
    <dbReference type="NCBI Taxonomy" id="2707005"/>
    <lineage>
        <taxon>Bacteria</taxon>
        <taxon>Bacillati</taxon>
        <taxon>Bacillota</taxon>
        <taxon>Bacilli</taxon>
        <taxon>Bacillales</taxon>
        <taxon>Paenibacillaceae</taxon>
        <taxon>Paenibacillus</taxon>
    </lineage>
</organism>
<dbReference type="OrthoDB" id="2989974at2"/>
<dbReference type="EMBL" id="CP034346">
    <property type="protein sequence ID" value="AZS16350.1"/>
    <property type="molecule type" value="Genomic_DNA"/>
</dbReference>
<dbReference type="Proteomes" id="UP000270678">
    <property type="component" value="Chromosome"/>
</dbReference>
<sequence length="351" mass="40227">MKEGAIEISTIFLLIEREEARVQFVANDGDLALLYDLIEPYLKVSKISNISHSIWTIYVIPELVPDGCKLKEITEDSPDGPGTRVFMNGEARVMAINQSDHKWRILYTLRMIRNLLRWQLYEQGKLFMHGGLAGVGRKGVAYLGGKKSGKTSSILALLNYGAHYCSNDDLTFLVEETEVRALGWPRSLCIRKDSLYALQAVNPHYVRMIEELKHPSNEHVEHNTEGEQYRKSLGLYFYPKEIAIASGQRIEPEVPLSMIVFPKFIGREGKKAYLERINPGEALELLEQNLEQYPEKYCGFLGKYFQEPNNNFYEQLTLLSRNIPCYRLFQTFDALDDGAKLITGEVEKFKD</sequence>
<dbReference type="KEGG" id="plut:EI981_19125"/>
<name>A0A3Q9IAB3_9BACL</name>
<proteinExistence type="predicted"/>
<reference evidence="2" key="1">
    <citation type="submission" date="2018-12" db="EMBL/GenBank/DDBJ databases">
        <title>Complete genome sequence of Paenibacillus sp. MBLB1234.</title>
        <authorList>
            <person name="Nam Y.-D."/>
            <person name="Kang J."/>
            <person name="Chung W.-H."/>
            <person name="Park Y.S."/>
        </authorList>
    </citation>
    <scope>NUCLEOTIDE SEQUENCE [LARGE SCALE GENOMIC DNA]</scope>
    <source>
        <strain evidence="2">MBLB1234</strain>
    </source>
</reference>
<keyword evidence="2" id="KW-1185">Reference proteome</keyword>
<accession>A0A3Q9IAB3</accession>
<evidence type="ECO:0000313" key="1">
    <source>
        <dbReference type="EMBL" id="AZS16350.1"/>
    </source>
</evidence>
<dbReference type="RefSeq" id="WP_127000872.1">
    <property type="nucleotide sequence ID" value="NZ_CP034346.1"/>
</dbReference>
<gene>
    <name evidence="1" type="ORF">EI981_19125</name>
</gene>
<evidence type="ECO:0000313" key="2">
    <source>
        <dbReference type="Proteomes" id="UP000270678"/>
    </source>
</evidence>
<protein>
    <submittedName>
        <fullName evidence="1">Uncharacterized protein</fullName>
    </submittedName>
</protein>
<dbReference type="AlphaFoldDB" id="A0A3Q9IAB3"/>